<dbReference type="EMBL" id="FNTI01000001">
    <property type="protein sequence ID" value="SEE44318.1"/>
    <property type="molecule type" value="Genomic_DNA"/>
</dbReference>
<protein>
    <submittedName>
        <fullName evidence="1">Uncharacterized protein</fullName>
    </submittedName>
</protein>
<gene>
    <name evidence="1" type="ORF">SAMN05444171_7506</name>
</gene>
<sequence length="29" mass="3268">MWIDFAIFLLACQVLTFSIIRIVEAAGLI</sequence>
<dbReference type="Proteomes" id="UP000183208">
    <property type="component" value="Unassembled WGS sequence"/>
</dbReference>
<organism evidence="1 2">
    <name type="scientific">Bradyrhizobium lablabi</name>
    <dbReference type="NCBI Taxonomy" id="722472"/>
    <lineage>
        <taxon>Bacteria</taxon>
        <taxon>Pseudomonadati</taxon>
        <taxon>Pseudomonadota</taxon>
        <taxon>Alphaproteobacteria</taxon>
        <taxon>Hyphomicrobiales</taxon>
        <taxon>Nitrobacteraceae</taxon>
        <taxon>Bradyrhizobium</taxon>
    </lineage>
</organism>
<accession>A0A1M7ISH6</accession>
<reference evidence="1 2" key="1">
    <citation type="submission" date="2016-10" db="EMBL/GenBank/DDBJ databases">
        <authorList>
            <person name="de Groot N.N."/>
        </authorList>
    </citation>
    <scope>NUCLEOTIDE SEQUENCE [LARGE SCALE GENOMIC DNA]</scope>
    <source>
        <strain evidence="1 2">GAS522</strain>
    </source>
</reference>
<proteinExistence type="predicted"/>
<evidence type="ECO:0000313" key="1">
    <source>
        <dbReference type="EMBL" id="SEE44318.1"/>
    </source>
</evidence>
<dbReference type="AlphaFoldDB" id="A0A1M7ISH6"/>
<evidence type="ECO:0000313" key="2">
    <source>
        <dbReference type="Proteomes" id="UP000183208"/>
    </source>
</evidence>
<name>A0A1M7ISH6_9BRAD</name>